<dbReference type="Proteomes" id="UP000596902">
    <property type="component" value="Unassembled WGS sequence"/>
</dbReference>
<sequence length="164" mass="18793">MAPHFITKHIMQCSGTPVHKLTCTHTIHASFLQPTTSSKCAPNCTAVNLSTTAEPSFLCPTCYESTLRDEYQDFVKRCMEKAKEGGCNIEIFVSELKEDYEHEKLVGKEWMKQVHTWCTVFLGHKSFEKLVKENYRRKVEMEKMRACKAVDGEFEEEVELSAAC</sequence>
<name>A0A8H7B1H1_9PLEO</name>
<dbReference type="RefSeq" id="XP_038785799.1">
    <property type="nucleotide sequence ID" value="XM_038931302.1"/>
</dbReference>
<keyword evidence="2" id="KW-1185">Reference proteome</keyword>
<evidence type="ECO:0000313" key="2">
    <source>
        <dbReference type="Proteomes" id="UP000596902"/>
    </source>
</evidence>
<accession>A0A8H7B1H1</accession>
<gene>
    <name evidence="1" type="ORF">GT037_006255</name>
</gene>
<protein>
    <submittedName>
        <fullName evidence="1">Uncharacterized protein</fullName>
    </submittedName>
</protein>
<comment type="caution">
    <text evidence="1">The sequence shown here is derived from an EMBL/GenBank/DDBJ whole genome shotgun (WGS) entry which is preliminary data.</text>
</comment>
<evidence type="ECO:0000313" key="1">
    <source>
        <dbReference type="EMBL" id="KAF7675536.1"/>
    </source>
</evidence>
<proteinExistence type="predicted"/>
<dbReference type="GeneID" id="62204480"/>
<reference evidence="1" key="2">
    <citation type="submission" date="2020-08" db="EMBL/GenBank/DDBJ databases">
        <title>Draft Genome Sequence of Cumin Blight Pathogen Alternaria burnsii.</title>
        <authorList>
            <person name="Feng Z."/>
        </authorList>
    </citation>
    <scope>NUCLEOTIDE SEQUENCE</scope>
    <source>
        <strain evidence="1">CBS107.38</strain>
    </source>
</reference>
<dbReference type="EMBL" id="JAAABM010000008">
    <property type="protein sequence ID" value="KAF7675536.1"/>
    <property type="molecule type" value="Genomic_DNA"/>
</dbReference>
<dbReference type="AlphaFoldDB" id="A0A8H7B1H1"/>
<reference evidence="1" key="1">
    <citation type="submission" date="2020-01" db="EMBL/GenBank/DDBJ databases">
        <authorList>
            <person name="Feng Z.H.Z."/>
        </authorList>
    </citation>
    <scope>NUCLEOTIDE SEQUENCE</scope>
    <source>
        <strain evidence="1">CBS107.38</strain>
    </source>
</reference>
<organism evidence="1 2">
    <name type="scientific">Alternaria burnsii</name>
    <dbReference type="NCBI Taxonomy" id="1187904"/>
    <lineage>
        <taxon>Eukaryota</taxon>
        <taxon>Fungi</taxon>
        <taxon>Dikarya</taxon>
        <taxon>Ascomycota</taxon>
        <taxon>Pezizomycotina</taxon>
        <taxon>Dothideomycetes</taxon>
        <taxon>Pleosporomycetidae</taxon>
        <taxon>Pleosporales</taxon>
        <taxon>Pleosporineae</taxon>
        <taxon>Pleosporaceae</taxon>
        <taxon>Alternaria</taxon>
        <taxon>Alternaria sect. Alternaria</taxon>
    </lineage>
</organism>